<protein>
    <submittedName>
        <fullName evidence="8">Wzz/FepE/Etk N-terminal domain-containing protein</fullName>
    </submittedName>
</protein>
<dbReference type="SUPFAM" id="SSF160355">
    <property type="entry name" value="Bacterial polysaccharide co-polymerase-like"/>
    <property type="match status" value="1"/>
</dbReference>
<keyword evidence="9" id="KW-1185">Reference proteome</keyword>
<evidence type="ECO:0000256" key="3">
    <source>
        <dbReference type="ARBA" id="ARBA00022692"/>
    </source>
</evidence>
<dbReference type="Gene3D" id="3.30.1890.10">
    <property type="entry name" value="FepE-like"/>
    <property type="match status" value="1"/>
</dbReference>
<evidence type="ECO:0000256" key="2">
    <source>
        <dbReference type="ARBA" id="ARBA00022475"/>
    </source>
</evidence>
<dbReference type="PANTHER" id="PTHR32309">
    <property type="entry name" value="TYROSINE-PROTEIN KINASE"/>
    <property type="match status" value="1"/>
</dbReference>
<keyword evidence="4 6" id="KW-1133">Transmembrane helix</keyword>
<dbReference type="EMBL" id="JAMDGZ010000015">
    <property type="protein sequence ID" value="MDD1013503.1"/>
    <property type="molecule type" value="Genomic_DNA"/>
</dbReference>
<feature type="transmembrane region" description="Helical" evidence="6">
    <location>
        <begin position="318"/>
        <end position="342"/>
    </location>
</feature>
<dbReference type="InterPro" id="IPR003856">
    <property type="entry name" value="LPS_length_determ_N"/>
</dbReference>
<dbReference type="PANTHER" id="PTHR32309:SF13">
    <property type="entry name" value="FERRIC ENTEROBACTIN TRANSPORT PROTEIN FEPE"/>
    <property type="match status" value="1"/>
</dbReference>
<evidence type="ECO:0000256" key="6">
    <source>
        <dbReference type="SAM" id="Phobius"/>
    </source>
</evidence>
<feature type="domain" description="Polysaccharide chain length determinant N-terminal" evidence="7">
    <location>
        <begin position="13"/>
        <end position="76"/>
    </location>
</feature>
<organism evidence="8 9">
    <name type="scientific">Pseudomonas rubra</name>
    <dbReference type="NCBI Taxonomy" id="2942627"/>
    <lineage>
        <taxon>Bacteria</taxon>
        <taxon>Pseudomonadati</taxon>
        <taxon>Pseudomonadota</taxon>
        <taxon>Gammaproteobacteria</taxon>
        <taxon>Pseudomonadales</taxon>
        <taxon>Pseudomonadaceae</taxon>
        <taxon>Pseudomonas</taxon>
    </lineage>
</organism>
<comment type="subcellular location">
    <subcellularLocation>
        <location evidence="1">Cell membrane</location>
        <topology evidence="1">Multi-pass membrane protein</topology>
    </subcellularLocation>
</comment>
<dbReference type="RefSeq" id="WP_273892328.1">
    <property type="nucleotide sequence ID" value="NZ_JAMDGP010000035.1"/>
</dbReference>
<dbReference type="Pfam" id="PF02706">
    <property type="entry name" value="Wzz"/>
    <property type="match status" value="1"/>
</dbReference>
<name>A0ABT5P605_9PSED</name>
<evidence type="ECO:0000259" key="7">
    <source>
        <dbReference type="Pfam" id="PF02706"/>
    </source>
</evidence>
<evidence type="ECO:0000313" key="8">
    <source>
        <dbReference type="EMBL" id="MDD1013503.1"/>
    </source>
</evidence>
<sequence length="352" mass="39159">MRNSAENDFSKVEVDIVALCGAIWAKKYFICSVVVIFFLAALVYLKFSRTIYETKIFVMPPTQNEIADFNYGRTDVTGLKPYSVRQVYDVFLRDFQGESLRRSFFERYYLPSLTEEERKGSQSKLYNEFSRIMVVSTAGKNSPDLYSLTVSGNSPEQVVSWAKAYVAEAGASAMQEMIKNVEREADVRARNVSQQIEGLRESGQKVREDQIVQLQEALNIAYSVGLKEPPIIGSGLSAEVTAGMDGALAYMQGSKALEAQIHNLEKRKSDDPFIAQLRNLQASYSLFSAVEVNPESVAVYRLDGDIVSPDAPVSPRKLFVIGVSLLLGLLVGVGIVMLQYLLRQPSGTVLQR</sequence>
<dbReference type="InterPro" id="IPR050445">
    <property type="entry name" value="Bact_polysacc_biosynth/exp"/>
</dbReference>
<evidence type="ECO:0000313" key="9">
    <source>
        <dbReference type="Proteomes" id="UP001148184"/>
    </source>
</evidence>
<keyword evidence="5 6" id="KW-0472">Membrane</keyword>
<dbReference type="Proteomes" id="UP001148184">
    <property type="component" value="Unassembled WGS sequence"/>
</dbReference>
<comment type="caution">
    <text evidence="8">The sequence shown here is derived from an EMBL/GenBank/DDBJ whole genome shotgun (WGS) entry which is preliminary data.</text>
</comment>
<gene>
    <name evidence="8" type="ORF">M5G17_07385</name>
</gene>
<evidence type="ECO:0000256" key="4">
    <source>
        <dbReference type="ARBA" id="ARBA00022989"/>
    </source>
</evidence>
<proteinExistence type="predicted"/>
<evidence type="ECO:0000256" key="5">
    <source>
        <dbReference type="ARBA" id="ARBA00023136"/>
    </source>
</evidence>
<evidence type="ECO:0000256" key="1">
    <source>
        <dbReference type="ARBA" id="ARBA00004651"/>
    </source>
</evidence>
<keyword evidence="2" id="KW-1003">Cell membrane</keyword>
<keyword evidence="3 6" id="KW-0812">Transmembrane</keyword>
<feature type="transmembrane region" description="Helical" evidence="6">
    <location>
        <begin position="27"/>
        <end position="45"/>
    </location>
</feature>
<reference evidence="8 9" key="1">
    <citation type="submission" date="2022-05" db="EMBL/GenBank/DDBJ databases">
        <title>Novel Pseudomonas spp. Isolated from a Rainbow Trout Aquaculture Facility.</title>
        <authorList>
            <person name="Testerman T."/>
            <person name="Graf J."/>
        </authorList>
    </citation>
    <scope>NUCLEOTIDE SEQUENCE [LARGE SCALE GENOMIC DNA]</scope>
    <source>
        <strain evidence="8 9">ID1025</strain>
    </source>
</reference>
<accession>A0ABT5P605</accession>